<evidence type="ECO:0000256" key="2">
    <source>
        <dbReference type="ARBA" id="ARBA00022679"/>
    </source>
</evidence>
<evidence type="ECO:0000256" key="1">
    <source>
        <dbReference type="ARBA" id="ARBA00010118"/>
    </source>
</evidence>
<dbReference type="Pfam" id="PF05686">
    <property type="entry name" value="Glyco_transf_90"/>
    <property type="match status" value="1"/>
</dbReference>
<dbReference type="Proteomes" id="UP000663877">
    <property type="component" value="Unassembled WGS sequence"/>
</dbReference>
<evidence type="ECO:0000313" key="5">
    <source>
        <dbReference type="EMBL" id="CAF1321070.1"/>
    </source>
</evidence>
<feature type="domain" description="Glycosyl transferase CAP10" evidence="3">
    <location>
        <begin position="150"/>
        <end position="405"/>
    </location>
</feature>
<sequence>MLAWFVMTKIDLSPNRLLHVRNDLGLFNIINLTDCYDIVKPFFNFVCNNKSFNYRQLSIQSDQHICYQLYSKTKKLNLFSRIHNDLEPFKNRKILLKDIENISNSCVSCHHIQIIQNKLYIVPRSTASNYETRSRSIKLLIKHMMDTFSDIPDLDLFFDVGDVVELPKGFNDVLFNVPIFAFTKSNTKKIGLRPDAIVLMPCFTLWGWPEARAGRWSKVFQSILNASRQIDYEKRIPKLFWRGGDMWKRTWYINTAKQYRNTTDIAAMNWVRTIVDVSLSVSNTYATLEQHCNYKHLLHLEGNTYSSRLKYLLLCGSSVVYDPVERWEEYWYHLLKNGKNVIFVERINNEIAFNKTFQFLQNHENVTKEIGKQGQQLVQNYLNEHAVSCYWRNLLHEYTKLFEYKPTLHPNAIYIDDFILSNIP</sequence>
<protein>
    <recommendedName>
        <fullName evidence="3">Glycosyl transferase CAP10 domain-containing protein</fullName>
    </recommendedName>
</protein>
<dbReference type="AlphaFoldDB" id="A0A815FAR7"/>
<reference evidence="5" key="1">
    <citation type="submission" date="2021-02" db="EMBL/GenBank/DDBJ databases">
        <authorList>
            <person name="Nowell W R."/>
        </authorList>
    </citation>
    <scope>NUCLEOTIDE SEQUENCE</scope>
</reference>
<proteinExistence type="inferred from homology"/>
<dbReference type="PANTHER" id="PTHR12203">
    <property type="entry name" value="KDEL LYS-ASP-GLU-LEU CONTAINING - RELATED"/>
    <property type="match status" value="1"/>
</dbReference>
<keyword evidence="2" id="KW-0808">Transferase</keyword>
<dbReference type="SMART" id="SM00672">
    <property type="entry name" value="CAP10"/>
    <property type="match status" value="1"/>
</dbReference>
<comment type="caution">
    <text evidence="5">The sequence shown here is derived from an EMBL/GenBank/DDBJ whole genome shotgun (WGS) entry which is preliminary data.</text>
</comment>
<accession>A0A815FAR7</accession>
<evidence type="ECO:0000313" key="6">
    <source>
        <dbReference type="Proteomes" id="UP000663832"/>
    </source>
</evidence>
<evidence type="ECO:0000259" key="3">
    <source>
        <dbReference type="SMART" id="SM00672"/>
    </source>
</evidence>
<comment type="similarity">
    <text evidence="1">Belongs to the glycosyltransferase 90 family.</text>
</comment>
<gene>
    <name evidence="4" type="ORF">BJG266_LOCUS17964</name>
    <name evidence="5" type="ORF">QVE165_LOCUS32347</name>
</gene>
<dbReference type="InterPro" id="IPR006598">
    <property type="entry name" value="CAP10"/>
</dbReference>
<dbReference type="GO" id="GO:0016740">
    <property type="term" value="F:transferase activity"/>
    <property type="evidence" value="ECO:0007669"/>
    <property type="project" value="UniProtKB-KW"/>
</dbReference>
<dbReference type="EMBL" id="CAJNOM010000285">
    <property type="protein sequence ID" value="CAF1321070.1"/>
    <property type="molecule type" value="Genomic_DNA"/>
</dbReference>
<dbReference type="PANTHER" id="PTHR12203:SF35">
    <property type="entry name" value="PROTEIN O-GLUCOSYLTRANSFERASE 1"/>
    <property type="match status" value="1"/>
</dbReference>
<dbReference type="OrthoDB" id="202415at2759"/>
<name>A0A815FAR7_9BILA</name>
<organism evidence="5 6">
    <name type="scientific">Adineta steineri</name>
    <dbReference type="NCBI Taxonomy" id="433720"/>
    <lineage>
        <taxon>Eukaryota</taxon>
        <taxon>Metazoa</taxon>
        <taxon>Spiralia</taxon>
        <taxon>Gnathifera</taxon>
        <taxon>Rotifera</taxon>
        <taxon>Eurotatoria</taxon>
        <taxon>Bdelloidea</taxon>
        <taxon>Adinetida</taxon>
        <taxon>Adinetidae</taxon>
        <taxon>Adineta</taxon>
    </lineage>
</organism>
<dbReference type="InterPro" id="IPR051091">
    <property type="entry name" value="O-Glucosyltr/Glycosyltrsf_90"/>
</dbReference>
<evidence type="ECO:0000313" key="4">
    <source>
        <dbReference type="EMBL" id="CAF1039092.1"/>
    </source>
</evidence>
<dbReference type="Proteomes" id="UP000663832">
    <property type="component" value="Unassembled WGS sequence"/>
</dbReference>
<dbReference type="EMBL" id="CAJNOI010000089">
    <property type="protein sequence ID" value="CAF1039092.1"/>
    <property type="molecule type" value="Genomic_DNA"/>
</dbReference>
<keyword evidence="6" id="KW-1185">Reference proteome</keyword>